<sequence>MRQYQQLHPVGDDQPAARRDHALAAPHRQRGFAVSGDQGFLALLRRLEREAPEKPPIGRAARLRDEVVRIGQDPSLAFPAGEFSETRNGSLRAQVLGFFGPQGALPLNTTEEVARWLETGDDSFVAFTDILATRFLQLFFRAWSDAHAISQFDHPGSDRFNGYVAAIAGIGTPAFRDHDGLHDLARLPMVSLFGGRVRSPVRLRQMIETHLGVDTHVEEHVPYWMEFDASDTSALGQRGSSIGRDMYLGARVQSVGEKIRLDLRTASLAQYRRFLPGQPGYQRLADIVFWYLGKTFVVDVSLSLPASEVEPAVLGKSASIGWMAALAPANDDPEHFVTAATFTLDTDRPAA</sequence>
<keyword evidence="2" id="KW-1185">Reference proteome</keyword>
<dbReference type="KEGG" id="pzh:CX676_12605"/>
<reference evidence="1 2" key="1">
    <citation type="journal article" date="2013" name="Antonie Van Leeuwenhoek">
        <title>Paracoccus zhejiangensis sp. nov., isolated from activated sludge in wastewater-treatment system.</title>
        <authorList>
            <person name="Wu Z.G."/>
            <person name="Zhang D.F."/>
            <person name="Liu Y.L."/>
            <person name="Wang F."/>
            <person name="Jiang X."/>
            <person name="Li C."/>
            <person name="Li S.P."/>
            <person name="Hong Q."/>
            <person name="Li W.J."/>
        </authorList>
    </citation>
    <scope>NUCLEOTIDE SEQUENCE [LARGE SCALE GENOMIC DNA]</scope>
    <source>
        <strain evidence="1 2">J6</strain>
    </source>
</reference>
<dbReference type="PANTHER" id="PTHR35564:SF4">
    <property type="entry name" value="CYTOPLASMIC PROTEIN"/>
    <property type="match status" value="1"/>
</dbReference>
<dbReference type="InterPro" id="IPR010732">
    <property type="entry name" value="T6SS_TssG-like"/>
</dbReference>
<proteinExistence type="predicted"/>
<gene>
    <name evidence="1" type="ORF">CX676_12605</name>
</gene>
<dbReference type="AlphaFoldDB" id="A0A2H5F030"/>
<evidence type="ECO:0000313" key="1">
    <source>
        <dbReference type="EMBL" id="AUH64909.1"/>
    </source>
</evidence>
<organism evidence="1 2">
    <name type="scientific">Paracoccus zhejiangensis</name>
    <dbReference type="NCBI Taxonomy" id="1077935"/>
    <lineage>
        <taxon>Bacteria</taxon>
        <taxon>Pseudomonadati</taxon>
        <taxon>Pseudomonadota</taxon>
        <taxon>Alphaproteobacteria</taxon>
        <taxon>Rhodobacterales</taxon>
        <taxon>Paracoccaceae</taxon>
        <taxon>Paracoccus</taxon>
    </lineage>
</organism>
<dbReference type="NCBIfam" id="TIGR03347">
    <property type="entry name" value="VI_chp_1"/>
    <property type="match status" value="1"/>
</dbReference>
<dbReference type="Pfam" id="PF06996">
    <property type="entry name" value="T6SS_TssG"/>
    <property type="match status" value="1"/>
</dbReference>
<accession>A0A2H5F030</accession>
<evidence type="ECO:0000313" key="2">
    <source>
        <dbReference type="Proteomes" id="UP000234530"/>
    </source>
</evidence>
<name>A0A2H5F030_9RHOB</name>
<protein>
    <submittedName>
        <fullName evidence="1">Type VI secretion system baseplate subunit TssG</fullName>
    </submittedName>
</protein>
<dbReference type="EMBL" id="CP025430">
    <property type="protein sequence ID" value="AUH64909.1"/>
    <property type="molecule type" value="Genomic_DNA"/>
</dbReference>
<dbReference type="PANTHER" id="PTHR35564">
    <property type="match status" value="1"/>
</dbReference>
<dbReference type="Proteomes" id="UP000234530">
    <property type="component" value="Chromosome"/>
</dbReference>